<evidence type="ECO:0008006" key="3">
    <source>
        <dbReference type="Google" id="ProtNLM"/>
    </source>
</evidence>
<evidence type="ECO:0000313" key="1">
    <source>
        <dbReference type="EMBL" id="RED99407.1"/>
    </source>
</evidence>
<dbReference type="SUPFAM" id="SSF158682">
    <property type="entry name" value="TerB-like"/>
    <property type="match status" value="1"/>
</dbReference>
<dbReference type="OrthoDB" id="851603at2"/>
<dbReference type="Proteomes" id="UP000256779">
    <property type="component" value="Unassembled WGS sequence"/>
</dbReference>
<dbReference type="EMBL" id="QREG01000008">
    <property type="protein sequence ID" value="RED99407.1"/>
    <property type="molecule type" value="Genomic_DNA"/>
</dbReference>
<accession>A0A3D9L2P4</accession>
<dbReference type="Gene3D" id="1.10.3680.10">
    <property type="entry name" value="TerB-like"/>
    <property type="match status" value="1"/>
</dbReference>
<protein>
    <recommendedName>
        <fullName evidence="3">Tellurite resistance protein TerB</fullName>
    </recommendedName>
</protein>
<dbReference type="AlphaFoldDB" id="A0A3D9L2P4"/>
<reference evidence="1 2" key="1">
    <citation type="submission" date="2018-07" db="EMBL/GenBank/DDBJ databases">
        <title>Genomic Encyclopedia of Type Strains, Phase IV (KMG-IV): sequencing the most valuable type-strain genomes for metagenomic binning, comparative biology and taxonomic classification.</title>
        <authorList>
            <person name="Goeker M."/>
        </authorList>
    </citation>
    <scope>NUCLEOTIDE SEQUENCE [LARGE SCALE GENOMIC DNA]</scope>
    <source>
        <strain evidence="1 2">DSM 4134</strain>
    </source>
</reference>
<keyword evidence="2" id="KW-1185">Reference proteome</keyword>
<dbReference type="CDD" id="cd07177">
    <property type="entry name" value="terB_like"/>
    <property type="match status" value="1"/>
</dbReference>
<gene>
    <name evidence="1" type="ORF">C7460_10823</name>
</gene>
<evidence type="ECO:0000313" key="2">
    <source>
        <dbReference type="Proteomes" id="UP000256779"/>
    </source>
</evidence>
<proteinExistence type="predicted"/>
<organism evidence="1 2">
    <name type="scientific">Marinoscillum furvescens DSM 4134</name>
    <dbReference type="NCBI Taxonomy" id="1122208"/>
    <lineage>
        <taxon>Bacteria</taxon>
        <taxon>Pseudomonadati</taxon>
        <taxon>Bacteroidota</taxon>
        <taxon>Cytophagia</taxon>
        <taxon>Cytophagales</taxon>
        <taxon>Reichenbachiellaceae</taxon>
        <taxon>Marinoscillum</taxon>
    </lineage>
</organism>
<comment type="caution">
    <text evidence="1">The sequence shown here is derived from an EMBL/GenBank/DDBJ whole genome shotgun (WGS) entry which is preliminary data.</text>
</comment>
<name>A0A3D9L2P4_MARFU</name>
<sequence>MLDFQKKKQLGILVKIAMVDDEFADEERATIAKISSRYGATPQELEEIINSPTINESLAPMTMVEKMNFMMDCMLVILADNMVTSSEEYFARQIAGKLGFRQEVIAFLIENKEVERDQMRELMIPYLIPGH</sequence>
<dbReference type="RefSeq" id="WP_115867945.1">
    <property type="nucleotide sequence ID" value="NZ_QREG01000008.1"/>
</dbReference>
<dbReference type="InterPro" id="IPR029024">
    <property type="entry name" value="TerB-like"/>
</dbReference>